<evidence type="ECO:0000313" key="4">
    <source>
        <dbReference type="EMBL" id="RKP45042.1"/>
    </source>
</evidence>
<evidence type="ECO:0000256" key="3">
    <source>
        <dbReference type="ARBA" id="ARBA00023027"/>
    </source>
</evidence>
<dbReference type="PRINTS" id="PR00081">
    <property type="entry name" value="GDHRDH"/>
</dbReference>
<comment type="similarity">
    <text evidence="1">Belongs to the short-chain dehydrogenases/reductases (SDR) family.</text>
</comment>
<organism evidence="4 5">
    <name type="scientific">Pararobbsia silviterrae</name>
    <dbReference type="NCBI Taxonomy" id="1792498"/>
    <lineage>
        <taxon>Bacteria</taxon>
        <taxon>Pseudomonadati</taxon>
        <taxon>Pseudomonadota</taxon>
        <taxon>Betaproteobacteria</taxon>
        <taxon>Burkholderiales</taxon>
        <taxon>Burkholderiaceae</taxon>
        <taxon>Pararobbsia</taxon>
    </lineage>
</organism>
<comment type="caution">
    <text evidence="4">The sequence shown here is derived from an EMBL/GenBank/DDBJ whole genome shotgun (WGS) entry which is preliminary data.</text>
</comment>
<dbReference type="CDD" id="cd05368">
    <property type="entry name" value="DHRS6_like_SDR_c"/>
    <property type="match status" value="1"/>
</dbReference>
<dbReference type="InterPro" id="IPR020904">
    <property type="entry name" value="Sc_DH/Rdtase_CS"/>
</dbReference>
<keyword evidence="5" id="KW-1185">Reference proteome</keyword>
<dbReference type="PANTHER" id="PTHR43477:SF4">
    <property type="entry name" value="DEHYDROGENASE_REDUCTASE SDR FAMILY MEMBER 6"/>
    <property type="match status" value="1"/>
</dbReference>
<dbReference type="SUPFAM" id="SSF51735">
    <property type="entry name" value="NAD(P)-binding Rossmann-fold domains"/>
    <property type="match status" value="1"/>
</dbReference>
<dbReference type="InterPro" id="IPR051122">
    <property type="entry name" value="SDR_DHRS6-like"/>
</dbReference>
<name>A0A494X3W7_9BURK</name>
<proteinExistence type="inferred from homology"/>
<gene>
    <name evidence="4" type="ORF">D7S86_26785</name>
</gene>
<dbReference type="Gene3D" id="3.40.50.720">
    <property type="entry name" value="NAD(P)-binding Rossmann-like Domain"/>
    <property type="match status" value="1"/>
</dbReference>
<sequence length="247" mass="25844">MGNRLAGKTVLITAAAQGIGAASADLLASEGARVIATDLRTQALAGKPYEVRALDVLDAAAIEALAKEVGPIDVLFNCAGYVHAGTILDCDEKAWDFSFDLNAKAMYRTIRAFLPGMLERGKGSIINMASAASSVKGVPNRFAYGASKAAVVGLTKAVAADFVTRGIRCNAICPGTVDSPSLHERIEAQAQEQGKTYEEVLAAFVGRQPMGRVADPREIAALVLYLASDESAFTTGQAHVIDGGWSN</sequence>
<dbReference type="InterPro" id="IPR036291">
    <property type="entry name" value="NAD(P)-bd_dom_sf"/>
</dbReference>
<accession>A0A494X3W7</accession>
<dbReference type="Pfam" id="PF13561">
    <property type="entry name" value="adh_short_C2"/>
    <property type="match status" value="1"/>
</dbReference>
<evidence type="ECO:0000256" key="2">
    <source>
        <dbReference type="ARBA" id="ARBA00023002"/>
    </source>
</evidence>
<evidence type="ECO:0000256" key="1">
    <source>
        <dbReference type="ARBA" id="ARBA00006484"/>
    </source>
</evidence>
<dbReference type="InterPro" id="IPR002347">
    <property type="entry name" value="SDR_fam"/>
</dbReference>
<dbReference type="GO" id="GO:0016491">
    <property type="term" value="F:oxidoreductase activity"/>
    <property type="evidence" value="ECO:0007669"/>
    <property type="project" value="UniProtKB-KW"/>
</dbReference>
<dbReference type="EMBL" id="RBZU01000018">
    <property type="protein sequence ID" value="RKP45042.1"/>
    <property type="molecule type" value="Genomic_DNA"/>
</dbReference>
<dbReference type="AlphaFoldDB" id="A0A494X3W7"/>
<protein>
    <submittedName>
        <fullName evidence="4">SDR family oxidoreductase</fullName>
    </submittedName>
</protein>
<dbReference type="RefSeq" id="WP_121091159.1">
    <property type="nucleotide sequence ID" value="NZ_RBZU01000018.1"/>
</dbReference>
<dbReference type="PRINTS" id="PR00080">
    <property type="entry name" value="SDRFAMILY"/>
</dbReference>
<reference evidence="4 5" key="1">
    <citation type="submission" date="2018-10" db="EMBL/GenBank/DDBJ databases">
        <title>Robbsia sp. DHC34, isolated from soil.</title>
        <authorList>
            <person name="Gao Z.-H."/>
            <person name="Qiu L.-H."/>
        </authorList>
    </citation>
    <scope>NUCLEOTIDE SEQUENCE [LARGE SCALE GENOMIC DNA]</scope>
    <source>
        <strain evidence="4 5">DHC34</strain>
    </source>
</reference>
<dbReference type="Proteomes" id="UP000270342">
    <property type="component" value="Unassembled WGS sequence"/>
</dbReference>
<dbReference type="FunFam" id="3.40.50.720:FF:000084">
    <property type="entry name" value="Short-chain dehydrogenase reductase"/>
    <property type="match status" value="1"/>
</dbReference>
<evidence type="ECO:0000313" key="5">
    <source>
        <dbReference type="Proteomes" id="UP000270342"/>
    </source>
</evidence>
<dbReference type="PANTHER" id="PTHR43477">
    <property type="entry name" value="DIHYDROANTICAPSIN 7-DEHYDROGENASE"/>
    <property type="match status" value="1"/>
</dbReference>
<dbReference type="OrthoDB" id="9806974at2"/>
<dbReference type="PROSITE" id="PS00061">
    <property type="entry name" value="ADH_SHORT"/>
    <property type="match status" value="1"/>
</dbReference>
<keyword evidence="2" id="KW-0560">Oxidoreductase</keyword>
<keyword evidence="3" id="KW-0520">NAD</keyword>